<feature type="region of interest" description="Disordered" evidence="5">
    <location>
        <begin position="230"/>
        <end position="249"/>
    </location>
</feature>
<dbReference type="EMBL" id="JBHFFA010000006">
    <property type="protein sequence ID" value="KAL2622700.1"/>
    <property type="molecule type" value="Genomic_DNA"/>
</dbReference>
<dbReference type="InterPro" id="IPR033389">
    <property type="entry name" value="AUX/IAA_dom"/>
</dbReference>
<dbReference type="AlphaFoldDB" id="A0ABD1Y7Z6"/>
<feature type="region of interest" description="Disordered" evidence="5">
    <location>
        <begin position="1"/>
        <end position="149"/>
    </location>
</feature>
<feature type="compositionally biased region" description="Low complexity" evidence="5">
    <location>
        <begin position="196"/>
        <end position="212"/>
    </location>
</feature>
<reference evidence="7 8" key="1">
    <citation type="submission" date="2024-09" db="EMBL/GenBank/DDBJ databases">
        <title>Chromosome-scale assembly of Riccia fluitans.</title>
        <authorList>
            <person name="Paukszto L."/>
            <person name="Sawicki J."/>
            <person name="Karawczyk K."/>
            <person name="Piernik-Szablinska J."/>
            <person name="Szczecinska M."/>
            <person name="Mazdziarz M."/>
        </authorList>
    </citation>
    <scope>NUCLEOTIDE SEQUENCE [LARGE SCALE GENOMIC DNA]</scope>
    <source>
        <strain evidence="7">Rf_01</strain>
        <tissue evidence="7">Aerial parts of the thallus</tissue>
    </source>
</reference>
<evidence type="ECO:0000256" key="4">
    <source>
        <dbReference type="RuleBase" id="RU004549"/>
    </source>
</evidence>
<feature type="region of interest" description="Disordered" evidence="5">
    <location>
        <begin position="412"/>
        <end position="564"/>
    </location>
</feature>
<comment type="function">
    <text evidence="4">Aux/IAA proteins are short-lived transcriptional factors that function as repressors of early auxin response genes at low auxin concentrations.</text>
</comment>
<evidence type="ECO:0000256" key="2">
    <source>
        <dbReference type="ARBA" id="ARBA00022491"/>
    </source>
</evidence>
<feature type="domain" description="PB1" evidence="6">
    <location>
        <begin position="569"/>
        <end position="671"/>
    </location>
</feature>
<dbReference type="Proteomes" id="UP001605036">
    <property type="component" value="Unassembled WGS sequence"/>
</dbReference>
<sequence>MCQTGNSRGSSSGGTISLGHSVVQQPPATISSSWATQQHQDVQSAGAAAAGGVTPTSPQNSNQSGSTLKEHDLLGLSDVSSSTSRDSPQQENLQEGNEFEELNLMMELGPPAAKNKDPRTPAAVSDHQQQENEVIEKSSTELNDQKSSSNEALRLGMALNSQPGGTQESLLSEKKSFLNSIDRIRDSAATIELKQQDQAQPQDQQQAIMKQQQQQFERLKQQFESYQMVEKRSFSERRGPSAPLPLNPLQQSASNMEQRFQNVPDRSPRHADPSNNNRLWQNQIKFPSMVTSTAPYQQYPPPAAVQQDMDGNNRSGYSGSFPMNRNMFAQPKVGVTGAKRNYDSITDARNVTEPRNGGGLSGPSPGGSGPPSASEAEAKALAAVAAMVHQQQQQQMKAQMYQWNQKSIHVVAPPPPSWHMGRLEQSAGSFGPFPSSQRPASASASSQLGKSSSEAAAADCKSWDAQAKGSSHQESTSSQKAAPAETKQPTGEANSASKVEVLSTPSASTQRAPAAPAAVGWPPLRSLNRRNLSVVPPRPVPAETPAPPPRQSSTPASVSTTAVAGQSNSPFVKVNMDGYPVGRKVDLRINNSYEKLSQALDEMFRPQFETFLSGQNGPNRITLPSDLKRNFLQGPDFVLTYEDQDGDLMLVGDVPWTMFIENVKRLRIMKGSEAIGLGSRASEKSTKPSQTNV</sequence>
<feature type="compositionally biased region" description="Polar residues" evidence="5">
    <location>
        <begin position="468"/>
        <end position="480"/>
    </location>
</feature>
<feature type="compositionally biased region" description="Gly residues" evidence="5">
    <location>
        <begin position="356"/>
        <end position="369"/>
    </location>
</feature>
<keyword evidence="4" id="KW-0805">Transcription regulation</keyword>
<keyword evidence="2 4" id="KW-0678">Repressor</keyword>
<feature type="compositionally biased region" description="Basic and acidic residues" evidence="5">
    <location>
        <begin position="128"/>
        <end position="139"/>
    </location>
</feature>
<comment type="subunit">
    <text evidence="4">Homodimers and heterodimers.</text>
</comment>
<proteinExistence type="inferred from homology"/>
<dbReference type="PANTHER" id="PTHR31734:SF28">
    <property type="entry name" value="AUXIN-RESPONSIVE PROTEIN IAA13"/>
    <property type="match status" value="1"/>
</dbReference>
<dbReference type="InterPro" id="IPR053793">
    <property type="entry name" value="PB1-like"/>
</dbReference>
<feature type="compositionally biased region" description="Polar residues" evidence="5">
    <location>
        <begin position="140"/>
        <end position="149"/>
    </location>
</feature>
<dbReference type="Gene3D" id="3.10.20.90">
    <property type="entry name" value="Phosphatidylinositol 3-kinase Catalytic Subunit, Chain A, domain 1"/>
    <property type="match status" value="1"/>
</dbReference>
<keyword evidence="4" id="KW-0804">Transcription</keyword>
<feature type="compositionally biased region" description="Low complexity" evidence="5">
    <location>
        <begin position="503"/>
        <end position="518"/>
    </location>
</feature>
<dbReference type="SUPFAM" id="SSF54277">
    <property type="entry name" value="CAD &amp; PB1 domains"/>
    <property type="match status" value="1"/>
</dbReference>
<feature type="compositionally biased region" description="Polar residues" evidence="5">
    <location>
        <begin position="22"/>
        <end position="43"/>
    </location>
</feature>
<feature type="compositionally biased region" description="Pro residues" evidence="5">
    <location>
        <begin position="536"/>
        <end position="550"/>
    </location>
</feature>
<evidence type="ECO:0000259" key="6">
    <source>
        <dbReference type="PROSITE" id="PS51745"/>
    </source>
</evidence>
<dbReference type="GO" id="GO:0005634">
    <property type="term" value="C:nucleus"/>
    <property type="evidence" value="ECO:0007669"/>
    <property type="project" value="UniProtKB-SubCell"/>
</dbReference>
<evidence type="ECO:0000256" key="3">
    <source>
        <dbReference type="ARBA" id="ARBA00023294"/>
    </source>
</evidence>
<keyword evidence="4" id="KW-0539">Nucleus</keyword>
<feature type="region of interest" description="Disordered" evidence="5">
    <location>
        <begin position="193"/>
        <end position="212"/>
    </location>
</feature>
<gene>
    <name evidence="7" type="ORF">R1flu_002905</name>
</gene>
<dbReference type="GO" id="GO:0009734">
    <property type="term" value="P:auxin-activated signaling pathway"/>
    <property type="evidence" value="ECO:0007669"/>
    <property type="project" value="UniProtKB-UniRule"/>
</dbReference>
<feature type="compositionally biased region" description="Low complexity" evidence="5">
    <location>
        <begin position="1"/>
        <end position="21"/>
    </location>
</feature>
<comment type="caution">
    <text evidence="7">The sequence shown here is derived from an EMBL/GenBank/DDBJ whole genome shotgun (WGS) entry which is preliminary data.</text>
</comment>
<feature type="region of interest" description="Disordered" evidence="5">
    <location>
        <begin position="345"/>
        <end position="378"/>
    </location>
</feature>
<feature type="region of interest" description="Disordered" evidence="5">
    <location>
        <begin position="257"/>
        <end position="278"/>
    </location>
</feature>
<dbReference type="Pfam" id="PF02309">
    <property type="entry name" value="AUX_IAA"/>
    <property type="match status" value="1"/>
</dbReference>
<organism evidence="7 8">
    <name type="scientific">Riccia fluitans</name>
    <dbReference type="NCBI Taxonomy" id="41844"/>
    <lineage>
        <taxon>Eukaryota</taxon>
        <taxon>Viridiplantae</taxon>
        <taxon>Streptophyta</taxon>
        <taxon>Embryophyta</taxon>
        <taxon>Marchantiophyta</taxon>
        <taxon>Marchantiopsida</taxon>
        <taxon>Marchantiidae</taxon>
        <taxon>Marchantiales</taxon>
        <taxon>Ricciaceae</taxon>
        <taxon>Riccia</taxon>
    </lineage>
</organism>
<evidence type="ECO:0000256" key="1">
    <source>
        <dbReference type="ARBA" id="ARBA00006728"/>
    </source>
</evidence>
<protein>
    <recommendedName>
        <fullName evidence="4">Auxin-responsive protein</fullName>
    </recommendedName>
</protein>
<keyword evidence="8" id="KW-1185">Reference proteome</keyword>
<feature type="compositionally biased region" description="Low complexity" evidence="5">
    <location>
        <begin position="434"/>
        <end position="456"/>
    </location>
</feature>
<dbReference type="InterPro" id="IPR003311">
    <property type="entry name" value="AUX_IAA"/>
</dbReference>
<evidence type="ECO:0000256" key="5">
    <source>
        <dbReference type="SAM" id="MobiDB-lite"/>
    </source>
</evidence>
<accession>A0ABD1Y7Z6</accession>
<comment type="subcellular location">
    <subcellularLocation>
        <location evidence="4">Nucleus</location>
    </subcellularLocation>
</comment>
<feature type="compositionally biased region" description="Low complexity" evidence="5">
    <location>
        <begin position="74"/>
        <end position="87"/>
    </location>
</feature>
<dbReference type="PANTHER" id="PTHR31734">
    <property type="entry name" value="AUXIN-RESPONSIVE PROTEIN IAA17"/>
    <property type="match status" value="1"/>
</dbReference>
<feature type="compositionally biased region" description="Low complexity" evidence="5">
    <location>
        <begin position="552"/>
        <end position="564"/>
    </location>
</feature>
<feature type="compositionally biased region" description="Polar residues" evidence="5">
    <location>
        <begin position="54"/>
        <end position="67"/>
    </location>
</feature>
<dbReference type="PROSITE" id="PS51745">
    <property type="entry name" value="PB1"/>
    <property type="match status" value="1"/>
</dbReference>
<feature type="compositionally biased region" description="Basic and acidic residues" evidence="5">
    <location>
        <begin position="230"/>
        <end position="239"/>
    </location>
</feature>
<evidence type="ECO:0000313" key="8">
    <source>
        <dbReference type="Proteomes" id="UP001605036"/>
    </source>
</evidence>
<evidence type="ECO:0000313" key="7">
    <source>
        <dbReference type="EMBL" id="KAL2622700.1"/>
    </source>
</evidence>
<name>A0ABD1Y7Z6_9MARC</name>
<keyword evidence="3 4" id="KW-0927">Auxin signaling pathway</keyword>
<feature type="compositionally biased region" description="Polar residues" evidence="5">
    <location>
        <begin position="487"/>
        <end position="497"/>
    </location>
</feature>
<comment type="similarity">
    <text evidence="1 4">Belongs to the Aux/IAA family.</text>
</comment>